<dbReference type="PROSITE" id="PS00330">
    <property type="entry name" value="HEMOLYSIN_CALCIUM"/>
    <property type="match status" value="2"/>
</dbReference>
<dbReference type="AlphaFoldDB" id="A0A2T8HYC7"/>
<proteinExistence type="predicted"/>
<dbReference type="OrthoDB" id="6305173at2"/>
<dbReference type="SUPFAM" id="SSF51294">
    <property type="entry name" value="Hedgehog/intein (Hint) domain"/>
    <property type="match status" value="1"/>
</dbReference>
<organism evidence="5 6">
    <name type="scientific">Pararhodobacter oceanensis</name>
    <dbReference type="NCBI Taxonomy" id="2172121"/>
    <lineage>
        <taxon>Bacteria</taxon>
        <taxon>Pseudomonadati</taxon>
        <taxon>Pseudomonadota</taxon>
        <taxon>Alphaproteobacteria</taxon>
        <taxon>Rhodobacterales</taxon>
        <taxon>Paracoccaceae</taxon>
        <taxon>Pararhodobacter</taxon>
    </lineage>
</organism>
<dbReference type="InterPro" id="IPR001343">
    <property type="entry name" value="Hemolysn_Ca-bd"/>
</dbReference>
<sequence length="503" mass="51983">MPPRTTDPTTTPPPVTNGIVDGLDTGEIMGSGYTDAEGDQMDNHGSHVKANGGNDTVYGGRGDDTIEGGDGIDMLFGGDGHDQILGGMGNDTVWGDAGNDTLKGNEGDDKLIGGAGDDLVIGGAGDDLLIGDHNPGDAGGLDPSDPPEPGFGNDTLVTDIGDDTAHGGSGDDVFQVFDGFGNHEIVGGETGETAGDTLDGSAITEDVQVVYTGDEEGTMSNEGSTASFEEIERLDLGSGDDRVEIVTTTTGTVNGSDGFDTLVLPDPAPGDPAPAVTITSTVDNGDGTNTFTGYVNFPDGSRMDFENFEEIICFTPGTMIDTLRGKRAVEDLVPGDKVLTRDNGYQPLAWVGRRDLSAAELATCPQAAPIRIAAGALGAGLPEEDLLVSPRHRMLVTGARAELMFGEREVLVTAADLLALPGVTQEALGDVSYIHVMCERHEIIRAEGSWSESFQPSEAVLNALEDSTRAELLGLFPALAAGAGFAAARPVLNGAEARELFVA</sequence>
<dbReference type="PANTHER" id="PTHR38340:SF1">
    <property type="entry name" value="S-LAYER PROTEIN"/>
    <property type="match status" value="1"/>
</dbReference>
<feature type="domain" description="Hedgehog/Intein (Hint)" evidence="4">
    <location>
        <begin position="312"/>
        <end position="457"/>
    </location>
</feature>
<keyword evidence="6" id="KW-1185">Reference proteome</keyword>
<evidence type="ECO:0000256" key="1">
    <source>
        <dbReference type="ARBA" id="ARBA00004613"/>
    </source>
</evidence>
<dbReference type="InterPro" id="IPR011049">
    <property type="entry name" value="Serralysin-like_metalloprot_C"/>
</dbReference>
<dbReference type="PANTHER" id="PTHR38340">
    <property type="entry name" value="S-LAYER PROTEIN"/>
    <property type="match status" value="1"/>
</dbReference>
<dbReference type="GO" id="GO:0005576">
    <property type="term" value="C:extracellular region"/>
    <property type="evidence" value="ECO:0007669"/>
    <property type="project" value="UniProtKB-SubCell"/>
</dbReference>
<gene>
    <name evidence="5" type="ORF">DDE20_02545</name>
</gene>
<dbReference type="RefSeq" id="WP_116556858.1">
    <property type="nucleotide sequence ID" value="NZ_QDKM01000001.1"/>
</dbReference>
<comment type="caution">
    <text evidence="5">The sequence shown here is derived from an EMBL/GenBank/DDBJ whole genome shotgun (WGS) entry which is preliminary data.</text>
</comment>
<name>A0A2T8HYC7_9RHOB</name>
<accession>A0A2T8HYC7</accession>
<keyword evidence="2" id="KW-0964">Secreted</keyword>
<dbReference type="InterPro" id="IPR018511">
    <property type="entry name" value="Hemolysin-typ_Ca-bd_CS"/>
</dbReference>
<evidence type="ECO:0000256" key="3">
    <source>
        <dbReference type="SAM" id="MobiDB-lite"/>
    </source>
</evidence>
<evidence type="ECO:0000313" key="5">
    <source>
        <dbReference type="EMBL" id="PVH30443.1"/>
    </source>
</evidence>
<dbReference type="GO" id="GO:0005509">
    <property type="term" value="F:calcium ion binding"/>
    <property type="evidence" value="ECO:0007669"/>
    <property type="project" value="InterPro"/>
</dbReference>
<dbReference type="InterPro" id="IPR028992">
    <property type="entry name" value="Hedgehog/Intein_dom"/>
</dbReference>
<dbReference type="PRINTS" id="PR00313">
    <property type="entry name" value="CABNDNGRPT"/>
</dbReference>
<reference evidence="5 6" key="1">
    <citation type="submission" date="2018-04" db="EMBL/GenBank/DDBJ databases">
        <title>Pararhodobacter oceanense sp. nov., isolated from marine intertidal sediment.</title>
        <authorList>
            <person name="Wang X.-L."/>
            <person name="Du Z.-J."/>
        </authorList>
    </citation>
    <scope>NUCLEOTIDE SEQUENCE [LARGE SCALE GENOMIC DNA]</scope>
    <source>
        <strain evidence="5 6">AM505</strain>
    </source>
</reference>
<dbReference type="InterPro" id="IPR036844">
    <property type="entry name" value="Hint_dom_sf"/>
</dbReference>
<evidence type="ECO:0000256" key="2">
    <source>
        <dbReference type="ARBA" id="ARBA00022525"/>
    </source>
</evidence>
<evidence type="ECO:0000313" key="6">
    <source>
        <dbReference type="Proteomes" id="UP000245911"/>
    </source>
</evidence>
<dbReference type="Gene3D" id="2.150.10.10">
    <property type="entry name" value="Serralysin-like metalloprotease, C-terminal"/>
    <property type="match status" value="2"/>
</dbReference>
<protein>
    <recommendedName>
        <fullName evidence="4">Hedgehog/Intein (Hint) domain-containing protein</fullName>
    </recommendedName>
</protein>
<dbReference type="SUPFAM" id="SSF51120">
    <property type="entry name" value="beta-Roll"/>
    <property type="match status" value="1"/>
</dbReference>
<comment type="subcellular location">
    <subcellularLocation>
        <location evidence="1">Secreted</location>
    </subcellularLocation>
</comment>
<dbReference type="Pfam" id="PF13403">
    <property type="entry name" value="Hint_2"/>
    <property type="match status" value="1"/>
</dbReference>
<dbReference type="Gene3D" id="2.170.16.10">
    <property type="entry name" value="Hedgehog/Intein (Hint) domain"/>
    <property type="match status" value="1"/>
</dbReference>
<evidence type="ECO:0000259" key="4">
    <source>
        <dbReference type="Pfam" id="PF13403"/>
    </source>
</evidence>
<dbReference type="Pfam" id="PF00353">
    <property type="entry name" value="HemolysinCabind"/>
    <property type="match status" value="3"/>
</dbReference>
<feature type="region of interest" description="Disordered" evidence="3">
    <location>
        <begin position="1"/>
        <end position="65"/>
    </location>
</feature>
<feature type="region of interest" description="Disordered" evidence="3">
    <location>
        <begin position="126"/>
        <end position="171"/>
    </location>
</feature>
<dbReference type="InterPro" id="IPR050557">
    <property type="entry name" value="RTX_toxin/Mannuronan_C5-epim"/>
</dbReference>
<dbReference type="EMBL" id="QDKM01000001">
    <property type="protein sequence ID" value="PVH30443.1"/>
    <property type="molecule type" value="Genomic_DNA"/>
</dbReference>
<dbReference type="Proteomes" id="UP000245911">
    <property type="component" value="Unassembled WGS sequence"/>
</dbReference>
<feature type="compositionally biased region" description="Pro residues" evidence="3">
    <location>
        <begin position="1"/>
        <end position="15"/>
    </location>
</feature>